<accession>A0ABV4DM48</accession>
<gene>
    <name evidence="1" type="ORF">AALT52_01380</name>
</gene>
<sequence length="109" mass="12471">MIAYKNFNSLKTGQPVLARELLDNVSEGEWMNEEIYYYDSLENFAYNELTEGWYAALDCGLGRQDFNGAPNPLDYIDLTELGTDLSNSWDDSCHFLSSQNQVLETSHGW</sequence>
<dbReference type="RefSeq" id="WP_369940381.1">
    <property type="nucleotide sequence ID" value="NZ_JBCLUF010000003.1"/>
</dbReference>
<keyword evidence="2" id="KW-1185">Reference proteome</keyword>
<evidence type="ECO:0000313" key="1">
    <source>
        <dbReference type="EMBL" id="MEY8661551.1"/>
    </source>
</evidence>
<proteinExistence type="predicted"/>
<reference evidence="1 2" key="1">
    <citation type="submission" date="2024-03" db="EMBL/GenBank/DDBJ databases">
        <title>Mouse gut bacterial collection (mGBC) of GemPharmatech.</title>
        <authorList>
            <person name="He Y."/>
            <person name="Dong L."/>
            <person name="Wu D."/>
            <person name="Gao X."/>
            <person name="Lin Z."/>
        </authorList>
    </citation>
    <scope>NUCLEOTIDE SEQUENCE [LARGE SCALE GENOMIC DNA]</scope>
    <source>
        <strain evidence="1 2">15-30</strain>
    </source>
</reference>
<name>A0ABV4DM48_9LACO</name>
<organism evidence="1 2">
    <name type="scientific">Ligilactobacillus faecis</name>
    <dbReference type="NCBI Taxonomy" id="762833"/>
    <lineage>
        <taxon>Bacteria</taxon>
        <taxon>Bacillati</taxon>
        <taxon>Bacillota</taxon>
        <taxon>Bacilli</taxon>
        <taxon>Lactobacillales</taxon>
        <taxon>Lactobacillaceae</taxon>
        <taxon>Ligilactobacillus</taxon>
    </lineage>
</organism>
<dbReference type="EMBL" id="JBCLUF010000003">
    <property type="protein sequence ID" value="MEY8661551.1"/>
    <property type="molecule type" value="Genomic_DNA"/>
</dbReference>
<evidence type="ECO:0000313" key="2">
    <source>
        <dbReference type="Proteomes" id="UP001565236"/>
    </source>
</evidence>
<dbReference type="Proteomes" id="UP001565236">
    <property type="component" value="Unassembled WGS sequence"/>
</dbReference>
<comment type="caution">
    <text evidence="1">The sequence shown here is derived from an EMBL/GenBank/DDBJ whole genome shotgun (WGS) entry which is preliminary data.</text>
</comment>
<protein>
    <submittedName>
        <fullName evidence="1">Uncharacterized protein</fullName>
    </submittedName>
</protein>